<protein>
    <recommendedName>
        <fullName evidence="6">GDT1 family protein</fullName>
    </recommendedName>
</protein>
<dbReference type="GO" id="GO:0046873">
    <property type="term" value="F:metal ion transmembrane transporter activity"/>
    <property type="evidence" value="ECO:0007669"/>
    <property type="project" value="InterPro"/>
</dbReference>
<gene>
    <name evidence="7" type="ORF">Achr_9220</name>
</gene>
<dbReference type="PANTHER" id="PTHR12608:SF1">
    <property type="entry name" value="TRANSMEMBRANE PROTEIN 165"/>
    <property type="match status" value="1"/>
</dbReference>
<keyword evidence="5 6" id="KW-0472">Membrane</keyword>
<dbReference type="Proteomes" id="UP000068210">
    <property type="component" value="Chromosome"/>
</dbReference>
<comment type="similarity">
    <text evidence="2 6">Belongs to the GDT1 family.</text>
</comment>
<evidence type="ECO:0000256" key="3">
    <source>
        <dbReference type="ARBA" id="ARBA00022692"/>
    </source>
</evidence>
<dbReference type="InterPro" id="IPR001727">
    <property type="entry name" value="GDT1-like"/>
</dbReference>
<evidence type="ECO:0000256" key="6">
    <source>
        <dbReference type="RuleBase" id="RU365102"/>
    </source>
</evidence>
<feature type="transmembrane region" description="Helical" evidence="6">
    <location>
        <begin position="37"/>
        <end position="60"/>
    </location>
</feature>
<evidence type="ECO:0000256" key="5">
    <source>
        <dbReference type="ARBA" id="ARBA00023136"/>
    </source>
</evidence>
<evidence type="ECO:0000313" key="7">
    <source>
        <dbReference type="EMBL" id="AJE20404.1"/>
    </source>
</evidence>
<proteinExistence type="inferred from homology"/>
<organism evidence="7 8">
    <name type="scientific">Azotobacter chroococcum NCIMB 8003</name>
    <dbReference type="NCBI Taxonomy" id="1328314"/>
    <lineage>
        <taxon>Bacteria</taxon>
        <taxon>Pseudomonadati</taxon>
        <taxon>Pseudomonadota</taxon>
        <taxon>Gammaproteobacteria</taxon>
        <taxon>Pseudomonadales</taxon>
        <taxon>Pseudomonadaceae</taxon>
        <taxon>Azotobacter</taxon>
    </lineage>
</organism>
<evidence type="ECO:0000313" key="8">
    <source>
        <dbReference type="Proteomes" id="UP000068210"/>
    </source>
</evidence>
<feature type="transmembrane region" description="Helical" evidence="6">
    <location>
        <begin position="66"/>
        <end position="85"/>
    </location>
</feature>
<dbReference type="AlphaFoldDB" id="A0A0C4WJZ1"/>
<feature type="transmembrane region" description="Helical" evidence="6">
    <location>
        <begin position="133"/>
        <end position="155"/>
    </location>
</feature>
<evidence type="ECO:0000256" key="2">
    <source>
        <dbReference type="ARBA" id="ARBA00009190"/>
    </source>
</evidence>
<comment type="caution">
    <text evidence="6">Lacks conserved residue(s) required for the propagation of feature annotation.</text>
</comment>
<accession>A0A0C4WJZ1</accession>
<dbReference type="KEGG" id="acx:Achr_9220"/>
<keyword evidence="3 6" id="KW-0812">Transmembrane</keyword>
<dbReference type="GO" id="GO:0016020">
    <property type="term" value="C:membrane"/>
    <property type="evidence" value="ECO:0007669"/>
    <property type="project" value="UniProtKB-SubCell"/>
</dbReference>
<feature type="transmembrane region" description="Helical" evidence="6">
    <location>
        <begin position="167"/>
        <end position="185"/>
    </location>
</feature>
<name>A0A0C4WJZ1_9GAMM</name>
<evidence type="ECO:0000256" key="1">
    <source>
        <dbReference type="ARBA" id="ARBA00004141"/>
    </source>
</evidence>
<evidence type="ECO:0000256" key="4">
    <source>
        <dbReference type="ARBA" id="ARBA00022989"/>
    </source>
</evidence>
<dbReference type="HOGENOM" id="CLU_040186_2_1_6"/>
<keyword evidence="8" id="KW-1185">Reference proteome</keyword>
<keyword evidence="4 6" id="KW-1133">Transmembrane helix</keyword>
<dbReference type="EMBL" id="CP010415">
    <property type="protein sequence ID" value="AJE20404.1"/>
    <property type="molecule type" value="Genomic_DNA"/>
</dbReference>
<dbReference type="PANTHER" id="PTHR12608">
    <property type="entry name" value="TRANSMEMBRANE PROTEIN HTP-1 RELATED"/>
    <property type="match status" value="1"/>
</dbReference>
<reference evidence="7 8" key="1">
    <citation type="journal article" date="2015" name="PLoS ONE">
        <title>Azotobacter Genomes: The Genome of Azotobacter chroococcum NCIMB 8003 (ATCC 4412).</title>
        <authorList>
            <person name="Robson R.L."/>
            <person name="Jones R."/>
            <person name="Robson R.M."/>
            <person name="Schwartz A."/>
            <person name="Richardson T.H."/>
        </authorList>
    </citation>
    <scope>NUCLEOTIDE SEQUENCE [LARGE SCALE GENOMIC DNA]</scope>
    <source>
        <strain evidence="7 8">NCIMB 8003</strain>
    </source>
</reference>
<dbReference type="RefSeq" id="WP_039802270.1">
    <property type="nucleotide sequence ID" value="NZ_CP010415.1"/>
</dbReference>
<comment type="subcellular location">
    <subcellularLocation>
        <location evidence="1 6">Membrane</location>
        <topology evidence="1 6">Multi-pass membrane protein</topology>
    </subcellularLocation>
</comment>
<sequence length="194" mass="21059">MESLFIPTQISILAEIGDKTQLLAMLLTLRFRKPWPIVWGMLVGILGNHILAAEVGHLAAGYLSEVALNGMLALAFAAIAVWTLLPDQRGDDDDSRLKRYGPFLTSTVAFFFAEMADKTQVATLVLAAQYEYPFFVAVGTTLGIVISNAPVVLLAGNFVAQNLPLKLIRRIAALAFICLAVYSGYETAKLAGWL</sequence>
<dbReference type="Pfam" id="PF01169">
    <property type="entry name" value="GDT1"/>
    <property type="match status" value="2"/>
</dbReference>